<proteinExistence type="predicted"/>
<comment type="caution">
    <text evidence="2">The sequence shown here is derived from an EMBL/GenBank/DDBJ whole genome shotgun (WGS) entry which is preliminary data.</text>
</comment>
<dbReference type="EMBL" id="LGRX02000528">
    <property type="protein sequence ID" value="KAK3288277.1"/>
    <property type="molecule type" value="Genomic_DNA"/>
</dbReference>
<evidence type="ECO:0000313" key="2">
    <source>
        <dbReference type="EMBL" id="KAK3288277.1"/>
    </source>
</evidence>
<keyword evidence="1" id="KW-0812">Transmembrane</keyword>
<dbReference type="Proteomes" id="UP001190700">
    <property type="component" value="Unassembled WGS sequence"/>
</dbReference>
<keyword evidence="1" id="KW-0472">Membrane</keyword>
<protein>
    <submittedName>
        <fullName evidence="2">Uncharacterized protein</fullName>
    </submittedName>
</protein>
<evidence type="ECO:0000256" key="1">
    <source>
        <dbReference type="SAM" id="Phobius"/>
    </source>
</evidence>
<dbReference type="AlphaFoldDB" id="A0AAE0H1K4"/>
<evidence type="ECO:0000313" key="3">
    <source>
        <dbReference type="Proteomes" id="UP001190700"/>
    </source>
</evidence>
<name>A0AAE0H1K4_9CHLO</name>
<feature type="transmembrane region" description="Helical" evidence="1">
    <location>
        <begin position="95"/>
        <end position="118"/>
    </location>
</feature>
<sequence>MAHIAIAPQATTAKLVTPGASRVRKTQLGGMVRTRSAQKTEVNVFLAPTPTRKSRASIFSKGGHQGAVRGLVCPSATNGDQGPGEPPTDVWESPIFGYLFQGGFLVLVIGGIVLFLSLGAPVIRIMMDTFPSA</sequence>
<accession>A0AAE0H1K4</accession>
<reference evidence="2 3" key="1">
    <citation type="journal article" date="2015" name="Genome Biol. Evol.">
        <title>Comparative Genomics of a Bacterivorous Green Alga Reveals Evolutionary Causalities and Consequences of Phago-Mixotrophic Mode of Nutrition.</title>
        <authorList>
            <person name="Burns J.A."/>
            <person name="Paasch A."/>
            <person name="Narechania A."/>
            <person name="Kim E."/>
        </authorList>
    </citation>
    <scope>NUCLEOTIDE SEQUENCE [LARGE SCALE GENOMIC DNA]</scope>
    <source>
        <strain evidence="2 3">PLY_AMNH</strain>
    </source>
</reference>
<gene>
    <name evidence="2" type="ORF">CYMTET_4241</name>
</gene>
<organism evidence="2 3">
    <name type="scientific">Cymbomonas tetramitiformis</name>
    <dbReference type="NCBI Taxonomy" id="36881"/>
    <lineage>
        <taxon>Eukaryota</taxon>
        <taxon>Viridiplantae</taxon>
        <taxon>Chlorophyta</taxon>
        <taxon>Pyramimonadophyceae</taxon>
        <taxon>Pyramimonadales</taxon>
        <taxon>Pyramimonadaceae</taxon>
        <taxon>Cymbomonas</taxon>
    </lineage>
</organism>
<keyword evidence="3" id="KW-1185">Reference proteome</keyword>
<keyword evidence="1" id="KW-1133">Transmembrane helix</keyword>